<evidence type="ECO:0000256" key="1">
    <source>
        <dbReference type="SAM" id="MobiDB-lite"/>
    </source>
</evidence>
<keyword evidence="3" id="KW-1185">Reference proteome</keyword>
<name>A0A940MW94_9PROT</name>
<comment type="caution">
    <text evidence="2">The sequence shown here is derived from an EMBL/GenBank/DDBJ whole genome shotgun (WGS) entry which is preliminary data.</text>
</comment>
<dbReference type="Proteomes" id="UP000677537">
    <property type="component" value="Unassembled WGS sequence"/>
</dbReference>
<protein>
    <submittedName>
        <fullName evidence="2">Uncharacterized protein</fullName>
    </submittedName>
</protein>
<feature type="compositionally biased region" description="Pro residues" evidence="1">
    <location>
        <begin position="233"/>
        <end position="285"/>
    </location>
</feature>
<evidence type="ECO:0000313" key="3">
    <source>
        <dbReference type="Proteomes" id="UP000677537"/>
    </source>
</evidence>
<proteinExistence type="predicted"/>
<dbReference type="InterPro" id="IPR029063">
    <property type="entry name" value="SAM-dependent_MTases_sf"/>
</dbReference>
<sequence length="476" mass="48202">MSQTTPADDSADPAWAGAARFLEGRIPPGGRVIAPDSFARLTGALSAPDPNVLPDWAVVRTAATGALPPGLLRRLLAETTPVFANEGYVIFARRPTFGLADMRNAPAVRALADGAALGVPIQQSSGPSLLEASLPRAAAPPEAAMTPLVAPHGADIPRAALPPEALALQVPAPPRAERPAFPVPHPGAAAPEPPRLFVPPPEQATPPRLFLAPVPGNAPPIPAPAPSLFAVPPVQPPAQPQPSFTPPPAPAPAPRPEANVPPVPVPMPARSAPPVPEPPPAPAHPVSPTVGQPRAPDQEGTLPARVAASLGTGAGNRVAALGRRAPALAGAALARSALVSEGSEGQPDACFDLALLTPDEASLAGLAAEAARLLRPGGRLLVVAENATSLGRRLSATLGRPAPAGMSVEAIRGALHAAGLIPERLEGHALDSWRATSDAPPPGLAAGDPAAAILEEAAETMDPRHAAWLLFLARKP</sequence>
<organism evidence="2 3">
    <name type="scientific">Roseomonas indoligenes</name>
    <dbReference type="NCBI Taxonomy" id="2820811"/>
    <lineage>
        <taxon>Bacteria</taxon>
        <taxon>Pseudomonadati</taxon>
        <taxon>Pseudomonadota</taxon>
        <taxon>Alphaproteobacteria</taxon>
        <taxon>Acetobacterales</taxon>
        <taxon>Roseomonadaceae</taxon>
        <taxon>Roseomonas</taxon>
    </lineage>
</organism>
<feature type="region of interest" description="Disordered" evidence="1">
    <location>
        <begin position="176"/>
        <end position="204"/>
    </location>
</feature>
<dbReference type="AlphaFoldDB" id="A0A940MW94"/>
<gene>
    <name evidence="2" type="ORF">J5Y10_10510</name>
</gene>
<dbReference type="SUPFAM" id="SSF53335">
    <property type="entry name" value="S-adenosyl-L-methionine-dependent methyltransferases"/>
    <property type="match status" value="1"/>
</dbReference>
<feature type="compositionally biased region" description="Pro residues" evidence="1">
    <location>
        <begin position="181"/>
        <end position="204"/>
    </location>
</feature>
<accession>A0A940MW94</accession>
<feature type="region of interest" description="Disordered" evidence="1">
    <location>
        <begin position="226"/>
        <end position="299"/>
    </location>
</feature>
<dbReference type="RefSeq" id="WP_209373336.1">
    <property type="nucleotide sequence ID" value="NZ_JAGIZA010000005.1"/>
</dbReference>
<dbReference type="Gene3D" id="3.40.50.150">
    <property type="entry name" value="Vaccinia Virus protein VP39"/>
    <property type="match status" value="1"/>
</dbReference>
<reference evidence="2" key="1">
    <citation type="submission" date="2021-03" db="EMBL/GenBank/DDBJ databases">
        <authorList>
            <person name="So Y."/>
        </authorList>
    </citation>
    <scope>NUCLEOTIDE SEQUENCE</scope>
    <source>
        <strain evidence="2">SG15</strain>
    </source>
</reference>
<dbReference type="PRINTS" id="PR01217">
    <property type="entry name" value="PRICHEXTENSN"/>
</dbReference>
<dbReference type="EMBL" id="JAGIZA010000005">
    <property type="protein sequence ID" value="MBP0493206.1"/>
    <property type="molecule type" value="Genomic_DNA"/>
</dbReference>
<evidence type="ECO:0000313" key="2">
    <source>
        <dbReference type="EMBL" id="MBP0493206.1"/>
    </source>
</evidence>